<evidence type="ECO:0000313" key="8">
    <source>
        <dbReference type="Proteomes" id="UP000241818"/>
    </source>
</evidence>
<evidence type="ECO:0000256" key="1">
    <source>
        <dbReference type="ARBA" id="ARBA00022723"/>
    </source>
</evidence>
<feature type="compositionally biased region" description="Polar residues" evidence="5">
    <location>
        <begin position="380"/>
        <end position="405"/>
    </location>
</feature>
<reference evidence="7 8" key="1">
    <citation type="journal article" date="2018" name="New Phytol.">
        <title>Comparative genomics and transcriptomics depict ericoid mycorrhizal fungi as versatile saprotrophs and plant mutualists.</title>
        <authorList>
            <person name="Martino E."/>
            <person name="Morin E."/>
            <person name="Grelet G.A."/>
            <person name="Kuo A."/>
            <person name="Kohler A."/>
            <person name="Daghino S."/>
            <person name="Barry K.W."/>
            <person name="Cichocki N."/>
            <person name="Clum A."/>
            <person name="Dockter R.B."/>
            <person name="Hainaut M."/>
            <person name="Kuo R.C."/>
            <person name="LaButti K."/>
            <person name="Lindahl B.D."/>
            <person name="Lindquist E.A."/>
            <person name="Lipzen A."/>
            <person name="Khouja H.R."/>
            <person name="Magnuson J."/>
            <person name="Murat C."/>
            <person name="Ohm R.A."/>
            <person name="Singer S.W."/>
            <person name="Spatafora J.W."/>
            <person name="Wang M."/>
            <person name="Veneault-Fourrey C."/>
            <person name="Henrissat B."/>
            <person name="Grigoriev I.V."/>
            <person name="Martin F.M."/>
            <person name="Perotto S."/>
        </authorList>
    </citation>
    <scope>NUCLEOTIDE SEQUENCE [LARGE SCALE GENOMIC DNA]</scope>
    <source>
        <strain evidence="7 8">ATCC 22711</strain>
    </source>
</reference>
<feature type="compositionally biased region" description="Polar residues" evidence="5">
    <location>
        <begin position="357"/>
        <end position="368"/>
    </location>
</feature>
<dbReference type="RefSeq" id="XP_024716713.1">
    <property type="nucleotide sequence ID" value="XM_024866052.1"/>
</dbReference>
<dbReference type="CDD" id="cd23954">
    <property type="entry name" value="AMO1_CTD"/>
    <property type="match status" value="1"/>
</dbReference>
<dbReference type="GO" id="GO:0005634">
    <property type="term" value="C:nucleus"/>
    <property type="evidence" value="ECO:0007669"/>
    <property type="project" value="TreeGrafter"/>
</dbReference>
<name>A0A2T3APX7_AMORE</name>
<dbReference type="Proteomes" id="UP000241818">
    <property type="component" value="Unassembled WGS sequence"/>
</dbReference>
<dbReference type="EMBL" id="KZ679019">
    <property type="protein sequence ID" value="PSS07057.1"/>
    <property type="molecule type" value="Genomic_DNA"/>
</dbReference>
<protein>
    <recommendedName>
        <fullName evidence="6">C3H1-type domain-containing protein</fullName>
    </recommendedName>
</protein>
<feature type="region of interest" description="Disordered" evidence="5">
    <location>
        <begin position="168"/>
        <end position="458"/>
    </location>
</feature>
<evidence type="ECO:0000256" key="5">
    <source>
        <dbReference type="SAM" id="MobiDB-lite"/>
    </source>
</evidence>
<dbReference type="PANTHER" id="PTHR21099:SF2">
    <property type="entry name" value="SI:CH211-113E8.11"/>
    <property type="match status" value="1"/>
</dbReference>
<dbReference type="GeneID" id="36574133"/>
<dbReference type="SMART" id="SM00356">
    <property type="entry name" value="ZnF_C3H1"/>
    <property type="match status" value="1"/>
</dbReference>
<evidence type="ECO:0000313" key="7">
    <source>
        <dbReference type="EMBL" id="PSS07057.1"/>
    </source>
</evidence>
<feature type="compositionally biased region" description="Polar residues" evidence="5">
    <location>
        <begin position="206"/>
        <end position="222"/>
    </location>
</feature>
<sequence length="546" mass="57504">MPPVVCKFWQQGACRYGDRCRFEHPPLNQGIPNGNRFAVLQNQDNSNTRSSSSYQGGARNTPYSLDKDAIIADLSTERPQWILSAYGPGRQAPAQLFGGPLREQSFEEMRLMHYMALASGNAQQAVQEADKLFQASEQQMQTALSNVDEAINFIISAEKEHPNRIDICRMSTSGQGSTSTPFSQQSSTPTTQASGGGNPFGAPSQPAASSPFGTSTTASTGVFGQPSGLGQRPNPFGGTSQSFGTPSQLGAAGAFGRPSVLGQKPNPFGAPSASPASGISNTATAPFSSFAAAPNPFAQPQQQQGTNPFGAPSQPAQQNPLNQTATQISNPFGSANPPSQQQNPFGNPSSAPFGAPSSISENPFGQPSTRPPTIGGNPFGSASTSTVNPFAQRPPTQASTSNPFGATQPFAAPNANPFGNPPAANAFNANQAVGSSQPSLNGAATVGQNSSESYSSKGVDGRLKMFKGRPVVYKNDEAGFRGKDGSWQKIWFPQGAPAPYKDTEMEVSQYDESIKTAYMHLQQSGSFEGGVMPMMPPRREWCSFDF</sequence>
<keyword evidence="8" id="KW-1185">Reference proteome</keyword>
<keyword evidence="1 4" id="KW-0479">Metal-binding</keyword>
<feature type="compositionally biased region" description="Polar residues" evidence="5">
    <location>
        <begin position="314"/>
        <end position="350"/>
    </location>
</feature>
<dbReference type="Pfam" id="PF18044">
    <property type="entry name" value="zf-CCCH_4"/>
    <property type="match status" value="1"/>
</dbReference>
<dbReference type="PROSITE" id="PS50103">
    <property type="entry name" value="ZF_C3H1"/>
    <property type="match status" value="1"/>
</dbReference>
<feature type="compositionally biased region" description="Low complexity" evidence="5">
    <location>
        <begin position="171"/>
        <end position="193"/>
    </location>
</feature>
<dbReference type="InterPro" id="IPR036855">
    <property type="entry name" value="Znf_CCCH_sf"/>
</dbReference>
<dbReference type="OrthoDB" id="20729at2759"/>
<accession>A0A2T3APX7</accession>
<dbReference type="SUPFAM" id="SSF90229">
    <property type="entry name" value="CCCH zinc finger"/>
    <property type="match status" value="1"/>
</dbReference>
<dbReference type="AlphaFoldDB" id="A0A2T3APX7"/>
<gene>
    <name evidence="7" type="ORF">M430DRAFT_31655</name>
</gene>
<evidence type="ECO:0000259" key="6">
    <source>
        <dbReference type="PROSITE" id="PS50103"/>
    </source>
</evidence>
<evidence type="ECO:0000256" key="4">
    <source>
        <dbReference type="PROSITE-ProRule" id="PRU00723"/>
    </source>
</evidence>
<proteinExistence type="predicted"/>
<dbReference type="InParanoid" id="A0A2T3APX7"/>
<evidence type="ECO:0000256" key="3">
    <source>
        <dbReference type="ARBA" id="ARBA00022833"/>
    </source>
</evidence>
<dbReference type="Gene3D" id="4.10.1000.10">
    <property type="entry name" value="Zinc finger, CCCH-type"/>
    <property type="match status" value="1"/>
</dbReference>
<evidence type="ECO:0000256" key="2">
    <source>
        <dbReference type="ARBA" id="ARBA00022771"/>
    </source>
</evidence>
<feature type="compositionally biased region" description="Low complexity" evidence="5">
    <location>
        <begin position="409"/>
        <end position="430"/>
    </location>
</feature>
<feature type="zinc finger region" description="C3H1-type" evidence="4">
    <location>
        <begin position="1"/>
        <end position="27"/>
    </location>
</feature>
<dbReference type="InterPro" id="IPR000571">
    <property type="entry name" value="Znf_CCCH"/>
</dbReference>
<dbReference type="STRING" id="857342.A0A2T3APX7"/>
<feature type="domain" description="C3H1-type" evidence="6">
    <location>
        <begin position="1"/>
        <end position="27"/>
    </location>
</feature>
<feature type="compositionally biased region" description="Polar residues" evidence="5">
    <location>
        <begin position="431"/>
        <end position="456"/>
    </location>
</feature>
<feature type="compositionally biased region" description="Low complexity" evidence="5">
    <location>
        <begin position="269"/>
        <end position="308"/>
    </location>
</feature>
<dbReference type="InterPro" id="IPR041367">
    <property type="entry name" value="Znf-CCCH_4"/>
</dbReference>
<feature type="compositionally biased region" description="Polar residues" evidence="5">
    <location>
        <begin position="237"/>
        <end position="248"/>
    </location>
</feature>
<organism evidence="7 8">
    <name type="scientific">Amorphotheca resinae ATCC 22711</name>
    <dbReference type="NCBI Taxonomy" id="857342"/>
    <lineage>
        <taxon>Eukaryota</taxon>
        <taxon>Fungi</taxon>
        <taxon>Dikarya</taxon>
        <taxon>Ascomycota</taxon>
        <taxon>Pezizomycotina</taxon>
        <taxon>Leotiomycetes</taxon>
        <taxon>Helotiales</taxon>
        <taxon>Amorphothecaceae</taxon>
        <taxon>Amorphotheca</taxon>
    </lineage>
</organism>
<dbReference type="GO" id="GO:0008270">
    <property type="term" value="F:zinc ion binding"/>
    <property type="evidence" value="ECO:0007669"/>
    <property type="project" value="UniProtKB-KW"/>
</dbReference>
<keyword evidence="2 4" id="KW-0863">Zinc-finger</keyword>
<dbReference type="PANTHER" id="PTHR21099">
    <property type="entry name" value="RAD201"/>
    <property type="match status" value="1"/>
</dbReference>
<keyword evidence="3 4" id="KW-0862">Zinc</keyword>